<dbReference type="SUPFAM" id="SSF53901">
    <property type="entry name" value="Thiolase-like"/>
    <property type="match status" value="1"/>
</dbReference>
<dbReference type="HAMAP" id="MF_01815">
    <property type="entry name" value="FabH"/>
    <property type="match status" value="1"/>
</dbReference>
<dbReference type="HOGENOM" id="CLU_039592_3_1_9"/>
<dbReference type="Pfam" id="PF08545">
    <property type="entry name" value="ACP_syn_III"/>
    <property type="match status" value="1"/>
</dbReference>
<evidence type="ECO:0000256" key="1">
    <source>
        <dbReference type="ARBA" id="ARBA00008642"/>
    </source>
</evidence>
<dbReference type="NCBIfam" id="NF006829">
    <property type="entry name" value="PRK09352.1"/>
    <property type="match status" value="1"/>
</dbReference>
<evidence type="ECO:0000259" key="11">
    <source>
        <dbReference type="Pfam" id="PF08545"/>
    </source>
</evidence>
<evidence type="ECO:0000256" key="3">
    <source>
        <dbReference type="ARBA" id="ARBA00022516"/>
    </source>
</evidence>
<keyword evidence="5 9" id="KW-0276">Fatty acid metabolism</keyword>
<dbReference type="CDD" id="cd00830">
    <property type="entry name" value="KAS_III"/>
    <property type="match status" value="1"/>
</dbReference>
<evidence type="ECO:0000256" key="2">
    <source>
        <dbReference type="ARBA" id="ARBA00022490"/>
    </source>
</evidence>
<dbReference type="PANTHER" id="PTHR34069:SF2">
    <property type="entry name" value="BETA-KETOACYL-[ACYL-CARRIER-PROTEIN] SYNTHASE III"/>
    <property type="match status" value="1"/>
</dbReference>
<dbReference type="InterPro" id="IPR013747">
    <property type="entry name" value="ACP_syn_III_C"/>
</dbReference>
<comment type="subunit">
    <text evidence="9">Homodimer.</text>
</comment>
<comment type="pathway">
    <text evidence="9">Lipid metabolism; fatty acid biosynthesis.</text>
</comment>
<evidence type="ECO:0000256" key="6">
    <source>
        <dbReference type="ARBA" id="ARBA00023098"/>
    </source>
</evidence>
<keyword evidence="4 9" id="KW-0808">Transferase</keyword>
<evidence type="ECO:0000313" key="12">
    <source>
        <dbReference type="EMBL" id="EEG31698.1"/>
    </source>
</evidence>
<dbReference type="PANTHER" id="PTHR34069">
    <property type="entry name" value="3-OXOACYL-[ACYL-CARRIER-PROTEIN] SYNTHASE 3"/>
    <property type="match status" value="1"/>
</dbReference>
<keyword evidence="13" id="KW-1185">Reference proteome</keyword>
<evidence type="ECO:0000256" key="9">
    <source>
        <dbReference type="HAMAP-Rule" id="MF_01815"/>
    </source>
</evidence>
<comment type="similarity">
    <text evidence="1 9">Belongs to the thiolase-like superfamily. FabH family.</text>
</comment>
<comment type="domain">
    <text evidence="9">The last Arg residue of the ACP-binding site is essential for the weak association between ACP/AcpP and FabH.</text>
</comment>
<comment type="subcellular location">
    <subcellularLocation>
        <location evidence="9">Cytoplasm</location>
    </subcellularLocation>
</comment>
<evidence type="ECO:0000256" key="4">
    <source>
        <dbReference type="ARBA" id="ARBA00022679"/>
    </source>
</evidence>
<sequence length="336" mass="36930">MQLAGIKLIGTGRYLPQRTVSNEDFTRFLDTSDEWITTRTGIRQRQISNGEPTWYMGLKAAERAIEDAGIDPQEIDMLISTSVTPDYAFPAQSNLLLERLGIRGAFGIDIQCACTGFVFGVDMARRYLATQEDVNTVLIVSAENITKFADYADRSTCVLFGDAAGAAVVQRGENPAYSFFETQGEGAELMYAHLVPPGNPFSDPEQVERYAELFPKGEGHYMYMNGSEVYKYATRALPDAVERVCAKAGIAPEEIDLIVPHQANLRILQTAAKNLGLPMEKFSINIDRYGNTSSACIPVTLSELRESGRLREGDRVLLAGFGAGLITGAVLFEVER</sequence>
<keyword evidence="8 9" id="KW-0012">Acyltransferase</keyword>
<name>C0EA79_9FIRM</name>
<evidence type="ECO:0000256" key="8">
    <source>
        <dbReference type="ARBA" id="ARBA00023315"/>
    </source>
</evidence>
<dbReference type="EC" id="2.3.1.180" evidence="9"/>
<dbReference type="Gene3D" id="3.40.47.10">
    <property type="match status" value="1"/>
</dbReference>
<dbReference type="Proteomes" id="UP000003340">
    <property type="component" value="Unassembled WGS sequence"/>
</dbReference>
<reference evidence="12 13" key="2">
    <citation type="submission" date="2009-02" db="EMBL/GenBank/DDBJ databases">
        <title>Draft genome sequence of Clostridium methylpentosum (DSM 5476).</title>
        <authorList>
            <person name="Sudarsanam P."/>
            <person name="Ley R."/>
            <person name="Guruge J."/>
            <person name="Turnbaugh P.J."/>
            <person name="Mahowald M."/>
            <person name="Liep D."/>
            <person name="Gordon J."/>
        </authorList>
    </citation>
    <scope>NUCLEOTIDE SEQUENCE [LARGE SCALE GENOMIC DNA]</scope>
    <source>
        <strain evidence="12 13">DSM 5476</strain>
    </source>
</reference>
<evidence type="ECO:0000259" key="10">
    <source>
        <dbReference type="Pfam" id="PF08541"/>
    </source>
</evidence>
<keyword evidence="6 9" id="KW-0443">Lipid metabolism</keyword>
<dbReference type="InterPro" id="IPR013751">
    <property type="entry name" value="ACP_syn_III_N"/>
</dbReference>
<comment type="function">
    <text evidence="9">Catalyzes the condensation reaction of fatty acid synthesis by the addition to an acyl acceptor of two carbons from malonyl-ACP. Catalyzes the first condensation reaction which initiates fatty acid synthesis and may therefore play a role in governing the total rate of fatty acid production. Possesses both acetoacetyl-ACP synthase and acetyl transacylase activities. Its substrate specificity determines the biosynthesis of branched-chain and/or straight-chain of fatty acids.</text>
</comment>
<feature type="active site" evidence="9">
    <location>
        <position position="261"/>
    </location>
</feature>
<dbReference type="GO" id="GO:0033818">
    <property type="term" value="F:beta-ketoacyl-acyl-carrier-protein synthase III activity"/>
    <property type="evidence" value="ECO:0007669"/>
    <property type="project" value="UniProtKB-UniRule"/>
</dbReference>
<keyword evidence="9" id="KW-0511">Multifunctional enzyme</keyword>
<dbReference type="GO" id="GO:0005737">
    <property type="term" value="C:cytoplasm"/>
    <property type="evidence" value="ECO:0007669"/>
    <property type="project" value="UniProtKB-SubCell"/>
</dbReference>
<feature type="domain" description="Beta-ketoacyl-[acyl-carrier-protein] synthase III N-terminal" evidence="11">
    <location>
        <begin position="108"/>
        <end position="182"/>
    </location>
</feature>
<dbReference type="InterPro" id="IPR004655">
    <property type="entry name" value="FabH"/>
</dbReference>
<dbReference type="UniPathway" id="UPA00094"/>
<evidence type="ECO:0000313" key="13">
    <source>
        <dbReference type="Proteomes" id="UP000003340"/>
    </source>
</evidence>
<dbReference type="AlphaFoldDB" id="C0EA79"/>
<dbReference type="EMBL" id="ACEC01000026">
    <property type="protein sequence ID" value="EEG31698.1"/>
    <property type="molecule type" value="Genomic_DNA"/>
</dbReference>
<feature type="active site" evidence="9">
    <location>
        <position position="291"/>
    </location>
</feature>
<comment type="catalytic activity">
    <reaction evidence="9">
        <text>malonyl-[ACP] + acetyl-CoA + H(+) = 3-oxobutanoyl-[ACP] + CO2 + CoA</text>
        <dbReference type="Rhea" id="RHEA:12080"/>
        <dbReference type="Rhea" id="RHEA-COMP:9623"/>
        <dbReference type="Rhea" id="RHEA-COMP:9625"/>
        <dbReference type="ChEBI" id="CHEBI:15378"/>
        <dbReference type="ChEBI" id="CHEBI:16526"/>
        <dbReference type="ChEBI" id="CHEBI:57287"/>
        <dbReference type="ChEBI" id="CHEBI:57288"/>
        <dbReference type="ChEBI" id="CHEBI:78449"/>
        <dbReference type="ChEBI" id="CHEBI:78450"/>
        <dbReference type="EC" id="2.3.1.180"/>
    </reaction>
</comment>
<protein>
    <recommendedName>
        <fullName evidence="9">Beta-ketoacyl-[acyl-carrier-protein] synthase III</fullName>
        <shortName evidence="9">Beta-ketoacyl-ACP synthase III</shortName>
        <shortName evidence="9">KAS III</shortName>
        <ecNumber evidence="9">2.3.1.180</ecNumber>
    </recommendedName>
    <alternativeName>
        <fullName evidence="9">3-oxoacyl-[acyl-carrier-protein] synthase 3</fullName>
    </alternativeName>
    <alternativeName>
        <fullName evidence="9">3-oxoacyl-[acyl-carrier-protein] synthase III</fullName>
    </alternativeName>
</protein>
<dbReference type="GO" id="GO:0004315">
    <property type="term" value="F:3-oxoacyl-[acyl-carrier-protein] synthase activity"/>
    <property type="evidence" value="ECO:0007669"/>
    <property type="project" value="InterPro"/>
</dbReference>
<reference evidence="12 13" key="1">
    <citation type="submission" date="2009-01" db="EMBL/GenBank/DDBJ databases">
        <authorList>
            <person name="Fulton L."/>
            <person name="Clifton S."/>
            <person name="Fulton B."/>
            <person name="Xu J."/>
            <person name="Minx P."/>
            <person name="Pepin K.H."/>
            <person name="Johnson M."/>
            <person name="Bhonagiri V."/>
            <person name="Nash W.E."/>
            <person name="Mardis E.R."/>
            <person name="Wilson R.K."/>
        </authorList>
    </citation>
    <scope>NUCLEOTIDE SEQUENCE [LARGE SCALE GENOMIC DNA]</scope>
    <source>
        <strain evidence="12 13">DSM 5476</strain>
    </source>
</reference>
<feature type="active site" evidence="9">
    <location>
        <position position="114"/>
    </location>
</feature>
<dbReference type="STRING" id="537013.CLOSTMETH_00733"/>
<proteinExistence type="inferred from homology"/>
<accession>C0EA79</accession>
<keyword evidence="2 9" id="KW-0963">Cytoplasm</keyword>
<dbReference type="InterPro" id="IPR016039">
    <property type="entry name" value="Thiolase-like"/>
</dbReference>
<organism evidence="12 13">
    <name type="scientific">[Clostridium] methylpentosum DSM 5476</name>
    <dbReference type="NCBI Taxonomy" id="537013"/>
    <lineage>
        <taxon>Bacteria</taxon>
        <taxon>Bacillati</taxon>
        <taxon>Bacillota</taxon>
        <taxon>Clostridia</taxon>
        <taxon>Eubacteriales</taxon>
        <taxon>Oscillospiraceae</taxon>
        <taxon>Oscillospiraceae incertae sedis</taxon>
    </lineage>
</organism>
<comment type="caution">
    <text evidence="12">The sequence shown here is derived from an EMBL/GenBank/DDBJ whole genome shotgun (WGS) entry which is preliminary data.</text>
</comment>
<evidence type="ECO:0000256" key="7">
    <source>
        <dbReference type="ARBA" id="ARBA00023160"/>
    </source>
</evidence>
<dbReference type="GO" id="GO:0044550">
    <property type="term" value="P:secondary metabolite biosynthetic process"/>
    <property type="evidence" value="ECO:0007669"/>
    <property type="project" value="TreeGrafter"/>
</dbReference>
<gene>
    <name evidence="9" type="primary">fabH</name>
    <name evidence="12" type="synonym">fabHA</name>
    <name evidence="12" type="ORF">CLOSTMETH_00733</name>
</gene>
<dbReference type="NCBIfam" id="TIGR00747">
    <property type="entry name" value="fabH"/>
    <property type="match status" value="1"/>
</dbReference>
<feature type="region of interest" description="ACP-binding" evidence="9">
    <location>
        <begin position="262"/>
        <end position="266"/>
    </location>
</feature>
<dbReference type="eggNOG" id="COG0332">
    <property type="taxonomic scope" value="Bacteria"/>
</dbReference>
<keyword evidence="3 9" id="KW-0444">Lipid biosynthesis</keyword>
<dbReference type="GO" id="GO:0006633">
    <property type="term" value="P:fatty acid biosynthetic process"/>
    <property type="evidence" value="ECO:0007669"/>
    <property type="project" value="UniProtKB-UniRule"/>
</dbReference>
<evidence type="ECO:0000256" key="5">
    <source>
        <dbReference type="ARBA" id="ARBA00022832"/>
    </source>
</evidence>
<feature type="domain" description="Beta-ketoacyl-[acyl-carrier-protein] synthase III C-terminal" evidence="10">
    <location>
        <begin position="245"/>
        <end position="333"/>
    </location>
</feature>
<dbReference type="Pfam" id="PF08541">
    <property type="entry name" value="ACP_syn_III_C"/>
    <property type="match status" value="1"/>
</dbReference>
<keyword evidence="7 9" id="KW-0275">Fatty acid biosynthesis</keyword>